<sequence length="723" mass="81903">MVQDVAVLLIVGGRDAPMLADGMAVLRAARPALQVVILADEDVVDDHVLRLDGIQDVPVVGVGGSAAGKEAVEWNVLTRFVSAPVVAAIPLKVLKSPLDVRQELVTAAADTPAAGRRETNLAPHAKTPRWVIASYVREVLRSSREDSERLAHAGTLATAAARPVVEALDPRGHQIRVTVRVSLPHGWQERPPWQFRVGLRRRGGVSAWSSPTGLLARVDWAGREQWEQLVADVPLSDLPTGNYELAIDVVGNRPAKPRALRPSVGSVTPGQVRRTTWVIDGRRGDTRYLPYTTGSARVAGLAVQQDARGWRAALTWQVRRLRQDVRDIVRGKGGRHVRTLLLVRLITRPLFLRRVWIVGERSDTAQDNGLHFFRYVRRSHPRRRVYYVIEKDSPEFGKLRRLGNVVEHSSWRHQLFMLHADVLSDAFSIPYLIPRSWDRFDYHYHLAWRIGALRVFLQHGVHTSPAALQRRTTGYDMVVTSASRETQALREVSGYDEQLTETGLARYDALLPAHGSRTVLFITTWRRYLPSRVFAGQDRRTDTFEGSSYERFTSGLLQSRRLHHVLERHGYRLVFVPHHNLADQFADVQSSSDHVQVVEPTGDGIQRLVRSCDVFITDHSSVHFDAAYLGKPVIYARFDREEYETRHAAPSWFDFEREGFGPVTQTLEQTLDELERVLSGGCLQQQVYQERVQRLFTYHDQHNAERLFEAIEARLAQRASDLR</sequence>
<gene>
    <name evidence="1" type="ORF">ACFFN0_14075</name>
</gene>
<evidence type="ECO:0000313" key="2">
    <source>
        <dbReference type="Proteomes" id="UP001589613"/>
    </source>
</evidence>
<dbReference type="InterPro" id="IPR007554">
    <property type="entry name" value="Glycerophosphate_synth"/>
</dbReference>
<dbReference type="Proteomes" id="UP001589613">
    <property type="component" value="Unassembled WGS sequence"/>
</dbReference>
<reference evidence="1 2" key="1">
    <citation type="submission" date="2024-09" db="EMBL/GenBank/DDBJ databases">
        <authorList>
            <person name="Sun Q."/>
            <person name="Mori K."/>
        </authorList>
    </citation>
    <scope>NUCLEOTIDE SEQUENCE [LARGE SCALE GENOMIC DNA]</scope>
    <source>
        <strain evidence="1 2">JCM 12763</strain>
    </source>
</reference>
<dbReference type="InterPro" id="IPR051612">
    <property type="entry name" value="Teichoic_Acid_Biosynth"/>
</dbReference>
<organism evidence="1 2">
    <name type="scientific">Ornithinimicrobium kibberense</name>
    <dbReference type="NCBI Taxonomy" id="282060"/>
    <lineage>
        <taxon>Bacteria</taxon>
        <taxon>Bacillati</taxon>
        <taxon>Actinomycetota</taxon>
        <taxon>Actinomycetes</taxon>
        <taxon>Micrococcales</taxon>
        <taxon>Ornithinimicrobiaceae</taxon>
        <taxon>Ornithinimicrobium</taxon>
    </lineage>
</organism>
<keyword evidence="2" id="KW-1185">Reference proteome</keyword>
<dbReference type="InterPro" id="IPR043148">
    <property type="entry name" value="TagF_C"/>
</dbReference>
<name>A0ABV5V5Q6_9MICO</name>
<accession>A0ABV5V5Q6</accession>
<protein>
    <submittedName>
        <fullName evidence="1">CDP-glycerol glycerophosphotransferase family protein</fullName>
    </submittedName>
</protein>
<dbReference type="Pfam" id="PF04464">
    <property type="entry name" value="Glyphos_transf"/>
    <property type="match status" value="1"/>
</dbReference>
<dbReference type="SUPFAM" id="SSF53756">
    <property type="entry name" value="UDP-Glycosyltransferase/glycogen phosphorylase"/>
    <property type="match status" value="1"/>
</dbReference>
<dbReference type="PANTHER" id="PTHR37316:SF3">
    <property type="entry name" value="TEICHOIC ACID GLYCEROL-PHOSPHATE TRANSFERASE"/>
    <property type="match status" value="1"/>
</dbReference>
<comment type="caution">
    <text evidence="1">The sequence shown here is derived from an EMBL/GenBank/DDBJ whole genome shotgun (WGS) entry which is preliminary data.</text>
</comment>
<dbReference type="EMBL" id="JBHMAX010000024">
    <property type="protein sequence ID" value="MFB9733174.1"/>
    <property type="molecule type" value="Genomic_DNA"/>
</dbReference>
<evidence type="ECO:0000313" key="1">
    <source>
        <dbReference type="EMBL" id="MFB9733174.1"/>
    </source>
</evidence>
<proteinExistence type="predicted"/>
<dbReference type="Gene3D" id="3.40.50.12580">
    <property type="match status" value="1"/>
</dbReference>
<dbReference type="PANTHER" id="PTHR37316">
    <property type="entry name" value="TEICHOIC ACID GLYCEROL-PHOSPHATE PRIMASE"/>
    <property type="match status" value="1"/>
</dbReference>
<dbReference type="RefSeq" id="WP_141337930.1">
    <property type="nucleotide sequence ID" value="NZ_JBHMAX010000024.1"/>
</dbReference>